<dbReference type="EMBL" id="LT599584">
    <property type="protein sequence ID" value="SBW84432.1"/>
    <property type="molecule type" value="Genomic_DNA"/>
</dbReference>
<protein>
    <submittedName>
        <fullName evidence="1">Uncharacterized protein</fullName>
    </submittedName>
</protein>
<name>A0A1D3K844_PSEVE</name>
<dbReference type="Proteomes" id="UP000245431">
    <property type="component" value="Chromosome PVE_r2"/>
</dbReference>
<organism evidence="1 2">
    <name type="scientific">Pseudomonas veronii 1YdBTEX2</name>
    <dbReference type="NCBI Taxonomy" id="1295141"/>
    <lineage>
        <taxon>Bacteria</taxon>
        <taxon>Pseudomonadati</taxon>
        <taxon>Pseudomonadota</taxon>
        <taxon>Gammaproteobacteria</taxon>
        <taxon>Pseudomonadales</taxon>
        <taxon>Pseudomonadaceae</taxon>
        <taxon>Pseudomonas</taxon>
    </lineage>
</organism>
<accession>A0A1D3K844</accession>
<evidence type="ECO:0000313" key="2">
    <source>
        <dbReference type="Proteomes" id="UP000245431"/>
    </source>
</evidence>
<sequence>MKTAQATPLNLNQAFHLYNAQSVVRNVSARARVCIQGRSEQFVKVILLADYTTSYWDPKLASAHAVAATFVLDGISERSYQKAVDQAIRQHGRGPNGQSQRSEMQALCDLIASGSAVCIQRDLDLITTLQQGNMLVPAMEATLAAIPGQTMYDADRTVAGIKGEFTADHVSQLVSVTMGEGTTNFSRKRLEQESERGEHANWRFEQNKVAA</sequence>
<reference evidence="2" key="1">
    <citation type="submission" date="2016-07" db="EMBL/GenBank/DDBJ databases">
        <authorList>
            <person name="Florea S."/>
            <person name="Webb J.S."/>
            <person name="Jaromczyk J."/>
            <person name="Schardl C.L."/>
        </authorList>
    </citation>
    <scope>NUCLEOTIDE SEQUENCE [LARGE SCALE GENOMIC DNA]</scope>
    <source>
        <strain evidence="2">1YdBTEX2</strain>
    </source>
</reference>
<evidence type="ECO:0000313" key="1">
    <source>
        <dbReference type="EMBL" id="SBW84432.1"/>
    </source>
</evidence>
<gene>
    <name evidence="1" type="ORF">PVE_R2G0405</name>
</gene>
<proteinExistence type="predicted"/>
<dbReference type="AlphaFoldDB" id="A0A1D3K844"/>